<dbReference type="EMBL" id="ML119051">
    <property type="protein sequence ID" value="ROT42011.1"/>
    <property type="molecule type" value="Genomic_DNA"/>
</dbReference>
<gene>
    <name evidence="2" type="ORF">SODALDRAFT_5151</name>
</gene>
<organism evidence="2 3">
    <name type="scientific">Sodiomyces alkalinus (strain CBS 110278 / VKM F-3762 / F11)</name>
    <name type="common">Alkaliphilic filamentous fungus</name>
    <dbReference type="NCBI Taxonomy" id="1314773"/>
    <lineage>
        <taxon>Eukaryota</taxon>
        <taxon>Fungi</taxon>
        <taxon>Dikarya</taxon>
        <taxon>Ascomycota</taxon>
        <taxon>Pezizomycotina</taxon>
        <taxon>Sordariomycetes</taxon>
        <taxon>Hypocreomycetidae</taxon>
        <taxon>Glomerellales</taxon>
        <taxon>Plectosphaerellaceae</taxon>
        <taxon>Sodiomyces</taxon>
    </lineage>
</organism>
<accession>A0A3N2Q5G3</accession>
<feature type="compositionally biased region" description="Basic and acidic residues" evidence="1">
    <location>
        <begin position="27"/>
        <end position="42"/>
    </location>
</feature>
<feature type="region of interest" description="Disordered" evidence="1">
    <location>
        <begin position="27"/>
        <end position="60"/>
    </location>
</feature>
<protein>
    <submittedName>
        <fullName evidence="2">Uncharacterized protein</fullName>
    </submittedName>
</protein>
<reference evidence="2 3" key="1">
    <citation type="journal article" date="2018" name="Mol. Ecol.">
        <title>The obligate alkalophilic soda-lake fungus Sodiomyces alkalinus has shifted to a protein diet.</title>
        <authorList>
            <person name="Grum-Grzhimaylo A.A."/>
            <person name="Falkoski D.L."/>
            <person name="van den Heuvel J."/>
            <person name="Valero-Jimenez C.A."/>
            <person name="Min B."/>
            <person name="Choi I.G."/>
            <person name="Lipzen A."/>
            <person name="Daum C.G."/>
            <person name="Aanen D.K."/>
            <person name="Tsang A."/>
            <person name="Henrissat B."/>
            <person name="Bilanenko E.N."/>
            <person name="de Vries R.P."/>
            <person name="van Kan J.A.L."/>
            <person name="Grigoriev I.V."/>
            <person name="Debets A.J.M."/>
        </authorList>
    </citation>
    <scope>NUCLEOTIDE SEQUENCE [LARGE SCALE GENOMIC DNA]</scope>
    <source>
        <strain evidence="2 3">F11</strain>
    </source>
</reference>
<dbReference type="Proteomes" id="UP000272025">
    <property type="component" value="Unassembled WGS sequence"/>
</dbReference>
<evidence type="ECO:0000313" key="3">
    <source>
        <dbReference type="Proteomes" id="UP000272025"/>
    </source>
</evidence>
<dbReference type="GeneID" id="39583909"/>
<name>A0A3N2Q5G3_SODAK</name>
<evidence type="ECO:0000256" key="1">
    <source>
        <dbReference type="SAM" id="MobiDB-lite"/>
    </source>
</evidence>
<keyword evidence="3" id="KW-1185">Reference proteome</keyword>
<dbReference type="AlphaFoldDB" id="A0A3N2Q5G3"/>
<sequence length="77" mass="8783">MGEHWRQKMRRNGGIGALARVRNRLKRSEVEVVGRKKPKGMDVQRSNRRGEEEATPKRRKVQTWGSVSLGVVISSIT</sequence>
<evidence type="ECO:0000313" key="2">
    <source>
        <dbReference type="EMBL" id="ROT42011.1"/>
    </source>
</evidence>
<dbReference type="RefSeq" id="XP_028469817.1">
    <property type="nucleotide sequence ID" value="XM_028615432.1"/>
</dbReference>
<proteinExistence type="predicted"/>